<dbReference type="InterPro" id="IPR001478">
    <property type="entry name" value="PDZ"/>
</dbReference>
<dbReference type="Gene3D" id="2.30.42.10">
    <property type="match status" value="1"/>
</dbReference>
<evidence type="ECO:0000313" key="2">
    <source>
        <dbReference type="EMBL" id="MCH7397662.1"/>
    </source>
</evidence>
<keyword evidence="3" id="KW-1185">Reference proteome</keyword>
<keyword evidence="2" id="KW-0378">Hydrolase</keyword>
<sequence>MKKEARKTEIKFINSNNLIIVPVSINGNPPLNFILDTGVRTNILFSKTMGNEMNLSYTRSLDLIGADGKTVLTASISPNNYLDMGNLEGISQTLLVLDEDFFELESVIGIPVYGVIGYEFFKFNPIRIDYDNGKITFYNTKALKWRPFGFRKLPMKIEMNKPYINAKIKQSKGNILQGKLLIDTGANHGLLLNPETTEEIQIPEINLETELGRSLGGDLYGVVGRTKFVSLNNLKFSNIITSFPQETDYSYIIKESGRQGSLGSELLGRLEIILDYPRERFLFRKSSTFTNTFEYDMSGITAKVLPTDLRRIYISNVKPKSPAAISGLKEFDEIIKINNIPIDFWELSDLIKLFKSEVGRVVNVTVIRYDSEIPEKSETLDFQFSLRRQI</sequence>
<dbReference type="Pfam" id="PF13650">
    <property type="entry name" value="Asp_protease_2"/>
    <property type="match status" value="2"/>
</dbReference>
<reference evidence="2" key="1">
    <citation type="submission" date="2022-03" db="EMBL/GenBank/DDBJ databases">
        <title>De novo assembled genomes of Belliella spp. (Cyclobacteriaceae) strains.</title>
        <authorList>
            <person name="Szabo A."/>
            <person name="Korponai K."/>
            <person name="Felfoldi T."/>
        </authorList>
    </citation>
    <scope>NUCLEOTIDE SEQUENCE</scope>
    <source>
        <strain evidence="2">DSM 107340</strain>
    </source>
</reference>
<dbReference type="GO" id="GO:0008233">
    <property type="term" value="F:peptidase activity"/>
    <property type="evidence" value="ECO:0007669"/>
    <property type="project" value="UniProtKB-KW"/>
</dbReference>
<dbReference type="InterPro" id="IPR036034">
    <property type="entry name" value="PDZ_sf"/>
</dbReference>
<dbReference type="GO" id="GO:0006508">
    <property type="term" value="P:proteolysis"/>
    <property type="evidence" value="ECO:0007669"/>
    <property type="project" value="UniProtKB-KW"/>
</dbReference>
<dbReference type="EMBL" id="JAKZGS010000004">
    <property type="protein sequence ID" value="MCH7397662.1"/>
    <property type="molecule type" value="Genomic_DNA"/>
</dbReference>
<dbReference type="InterPro" id="IPR041489">
    <property type="entry name" value="PDZ_6"/>
</dbReference>
<dbReference type="SUPFAM" id="SSF50156">
    <property type="entry name" value="PDZ domain-like"/>
    <property type="match status" value="1"/>
</dbReference>
<evidence type="ECO:0000313" key="3">
    <source>
        <dbReference type="Proteomes" id="UP001165488"/>
    </source>
</evidence>
<dbReference type="SMART" id="SM00228">
    <property type="entry name" value="PDZ"/>
    <property type="match status" value="1"/>
</dbReference>
<dbReference type="RefSeq" id="WP_241274176.1">
    <property type="nucleotide sequence ID" value="NZ_JAKZGS010000004.1"/>
</dbReference>
<gene>
    <name evidence="2" type="ORF">MM236_06665</name>
</gene>
<protein>
    <submittedName>
        <fullName evidence="2">Aspartyl protease family protein</fullName>
    </submittedName>
</protein>
<name>A0ABS9UM75_9BACT</name>
<feature type="domain" description="PDZ" evidence="1">
    <location>
        <begin position="312"/>
        <end position="356"/>
    </location>
</feature>
<keyword evidence="2" id="KW-0645">Protease</keyword>
<dbReference type="Gene3D" id="2.40.70.10">
    <property type="entry name" value="Acid Proteases"/>
    <property type="match status" value="2"/>
</dbReference>
<proteinExistence type="predicted"/>
<evidence type="ECO:0000259" key="1">
    <source>
        <dbReference type="PROSITE" id="PS50106"/>
    </source>
</evidence>
<accession>A0ABS9UM75</accession>
<dbReference type="InterPro" id="IPR021109">
    <property type="entry name" value="Peptidase_aspartic_dom_sf"/>
</dbReference>
<comment type="caution">
    <text evidence="2">The sequence shown here is derived from an EMBL/GenBank/DDBJ whole genome shotgun (WGS) entry which is preliminary data.</text>
</comment>
<dbReference type="PROSITE" id="PS50106">
    <property type="entry name" value="PDZ"/>
    <property type="match status" value="1"/>
</dbReference>
<dbReference type="Proteomes" id="UP001165488">
    <property type="component" value="Unassembled WGS sequence"/>
</dbReference>
<organism evidence="2 3">
    <name type="scientific">Belliella calami</name>
    <dbReference type="NCBI Taxonomy" id="2923436"/>
    <lineage>
        <taxon>Bacteria</taxon>
        <taxon>Pseudomonadati</taxon>
        <taxon>Bacteroidota</taxon>
        <taxon>Cytophagia</taxon>
        <taxon>Cytophagales</taxon>
        <taxon>Cyclobacteriaceae</taxon>
        <taxon>Belliella</taxon>
    </lineage>
</organism>
<dbReference type="Pfam" id="PF17820">
    <property type="entry name" value="PDZ_6"/>
    <property type="match status" value="1"/>
</dbReference>